<accession>A0A8J3UBD8</accession>
<evidence type="ECO:0000313" key="4">
    <source>
        <dbReference type="Proteomes" id="UP000622547"/>
    </source>
</evidence>
<dbReference type="Proteomes" id="UP000622547">
    <property type="component" value="Unassembled WGS sequence"/>
</dbReference>
<keyword evidence="4" id="KW-1185">Reference proteome</keyword>
<dbReference type="InterPro" id="IPR000551">
    <property type="entry name" value="MerR-type_HTH_dom"/>
</dbReference>
<evidence type="ECO:0000256" key="1">
    <source>
        <dbReference type="ARBA" id="ARBA00023125"/>
    </source>
</evidence>
<dbReference type="PROSITE" id="PS00552">
    <property type="entry name" value="HTH_MERR_1"/>
    <property type="match status" value="1"/>
</dbReference>
<dbReference type="Pfam" id="PF13411">
    <property type="entry name" value="MerR_1"/>
    <property type="match status" value="1"/>
</dbReference>
<dbReference type="CDD" id="cd01282">
    <property type="entry name" value="HTH_MerR-like_sg3"/>
    <property type="match status" value="1"/>
</dbReference>
<evidence type="ECO:0000313" key="3">
    <source>
        <dbReference type="EMBL" id="GII41471.1"/>
    </source>
</evidence>
<dbReference type="PRINTS" id="PR00040">
    <property type="entry name" value="HTHMERR"/>
</dbReference>
<dbReference type="GO" id="GO:0003677">
    <property type="term" value="F:DNA binding"/>
    <property type="evidence" value="ECO:0007669"/>
    <property type="project" value="UniProtKB-KW"/>
</dbReference>
<gene>
    <name evidence="3" type="ORF">Pph01_64740</name>
</gene>
<protein>
    <recommendedName>
        <fullName evidence="2">HTH merR-type domain-containing protein</fullName>
    </recommendedName>
</protein>
<dbReference type="GO" id="GO:0003700">
    <property type="term" value="F:DNA-binding transcription factor activity"/>
    <property type="evidence" value="ECO:0007669"/>
    <property type="project" value="InterPro"/>
</dbReference>
<dbReference type="EMBL" id="BOOP01000034">
    <property type="protein sequence ID" value="GII41471.1"/>
    <property type="molecule type" value="Genomic_DNA"/>
</dbReference>
<name>A0A8J3UBD8_9ACTN</name>
<dbReference type="SMART" id="SM00422">
    <property type="entry name" value="HTH_MERR"/>
    <property type="match status" value="1"/>
</dbReference>
<keyword evidence="1" id="KW-0238">DNA-binding</keyword>
<comment type="caution">
    <text evidence="3">The sequence shown here is derived from an EMBL/GenBank/DDBJ whole genome shotgun (WGS) entry which is preliminary data.</text>
</comment>
<dbReference type="PANTHER" id="PTHR30204:SF97">
    <property type="entry name" value="MERR FAMILY REGULATORY PROTEIN"/>
    <property type="match status" value="1"/>
</dbReference>
<dbReference type="SUPFAM" id="SSF46955">
    <property type="entry name" value="Putative DNA-binding domain"/>
    <property type="match status" value="1"/>
</dbReference>
<dbReference type="InterPro" id="IPR047057">
    <property type="entry name" value="MerR_fam"/>
</dbReference>
<dbReference type="PANTHER" id="PTHR30204">
    <property type="entry name" value="REDOX-CYCLING DRUG-SENSING TRANSCRIPTIONAL ACTIVATOR SOXR"/>
    <property type="match status" value="1"/>
</dbReference>
<feature type="domain" description="HTH merR-type" evidence="2">
    <location>
        <begin position="1"/>
        <end position="68"/>
    </location>
</feature>
<sequence length="167" mass="18203">MRIGEIAHQAGVSTRALRYYEEQGLLTSERTPSGQRTYPESAVERVRLIQQFFTAGLPSRTILQLLPCVDTGHASPKAFELLASERNRITAAMADLAAARDALDRMIDIANHPTPEHCPALREPAWAPYNPADATQTAPHPTAAQVASVTNDQTKVSPADHQLIVGR</sequence>
<dbReference type="InterPro" id="IPR009061">
    <property type="entry name" value="DNA-bd_dom_put_sf"/>
</dbReference>
<dbReference type="PROSITE" id="PS50937">
    <property type="entry name" value="HTH_MERR_2"/>
    <property type="match status" value="1"/>
</dbReference>
<dbReference type="AlphaFoldDB" id="A0A8J3UBD8"/>
<dbReference type="RefSeq" id="WP_204076940.1">
    <property type="nucleotide sequence ID" value="NZ_BAABHI010000012.1"/>
</dbReference>
<proteinExistence type="predicted"/>
<dbReference type="Gene3D" id="1.10.1660.10">
    <property type="match status" value="1"/>
</dbReference>
<organism evidence="3 4">
    <name type="scientific">Planotetraspora phitsanulokensis</name>
    <dbReference type="NCBI Taxonomy" id="575192"/>
    <lineage>
        <taxon>Bacteria</taxon>
        <taxon>Bacillati</taxon>
        <taxon>Actinomycetota</taxon>
        <taxon>Actinomycetes</taxon>
        <taxon>Streptosporangiales</taxon>
        <taxon>Streptosporangiaceae</taxon>
        <taxon>Planotetraspora</taxon>
    </lineage>
</organism>
<reference evidence="3 4" key="1">
    <citation type="submission" date="2021-01" db="EMBL/GenBank/DDBJ databases">
        <title>Whole genome shotgun sequence of Planotetraspora phitsanulokensis NBRC 104273.</title>
        <authorList>
            <person name="Komaki H."/>
            <person name="Tamura T."/>
        </authorList>
    </citation>
    <scope>NUCLEOTIDE SEQUENCE [LARGE SCALE GENOMIC DNA]</scope>
    <source>
        <strain evidence="3 4">NBRC 104273</strain>
    </source>
</reference>
<evidence type="ECO:0000259" key="2">
    <source>
        <dbReference type="PROSITE" id="PS50937"/>
    </source>
</evidence>